<sequence length="233" mass="26338">MLKILFAFVLVFFSHFCASQLRNVRLVNHAGYLISVVQATVSVLEERGWCNLKIPDIEQNINETIYDRESLGTVTYKNGFVVSIQHVDIQQSTVQQVWSRTNQGQVDVQGRFRMHNVVIGFDVLANINAEEYRYTGTFTHPLVNFEFSIVRDLNVYTTNASVRAVIPNPPNANMVNFAPRDNITDVLNAMYVRTSTIPGMVAWGPDVFTPIVNDIVNNKIEFATVCYNCVVTP</sequence>
<evidence type="ECO:0000313" key="3">
    <source>
        <dbReference type="Proteomes" id="UP000791440"/>
    </source>
</evidence>
<reference evidence="2" key="1">
    <citation type="journal article" date="2016" name="Insect Biochem. Mol. Biol.">
        <title>Multifaceted biological insights from a draft genome sequence of the tobacco hornworm moth, Manduca sexta.</title>
        <authorList>
            <person name="Kanost M.R."/>
            <person name="Arrese E.L."/>
            <person name="Cao X."/>
            <person name="Chen Y.R."/>
            <person name="Chellapilla S."/>
            <person name="Goldsmith M.R."/>
            <person name="Grosse-Wilde E."/>
            <person name="Heckel D.G."/>
            <person name="Herndon N."/>
            <person name="Jiang H."/>
            <person name="Papanicolaou A."/>
            <person name="Qu J."/>
            <person name="Soulages J.L."/>
            <person name="Vogel H."/>
            <person name="Walters J."/>
            <person name="Waterhouse R.M."/>
            <person name="Ahn S.J."/>
            <person name="Almeida F.C."/>
            <person name="An C."/>
            <person name="Aqrawi P."/>
            <person name="Bretschneider A."/>
            <person name="Bryant W.B."/>
            <person name="Bucks S."/>
            <person name="Chao H."/>
            <person name="Chevignon G."/>
            <person name="Christen J.M."/>
            <person name="Clarke D.F."/>
            <person name="Dittmer N.T."/>
            <person name="Ferguson L.C.F."/>
            <person name="Garavelou S."/>
            <person name="Gordon K.H.J."/>
            <person name="Gunaratna R.T."/>
            <person name="Han Y."/>
            <person name="Hauser F."/>
            <person name="He Y."/>
            <person name="Heidel-Fischer H."/>
            <person name="Hirsh A."/>
            <person name="Hu Y."/>
            <person name="Jiang H."/>
            <person name="Kalra D."/>
            <person name="Klinner C."/>
            <person name="Konig C."/>
            <person name="Kovar C."/>
            <person name="Kroll A.R."/>
            <person name="Kuwar S.S."/>
            <person name="Lee S.L."/>
            <person name="Lehman R."/>
            <person name="Li K."/>
            <person name="Li Z."/>
            <person name="Liang H."/>
            <person name="Lovelace S."/>
            <person name="Lu Z."/>
            <person name="Mansfield J.H."/>
            <person name="McCulloch K.J."/>
            <person name="Mathew T."/>
            <person name="Morton B."/>
            <person name="Muzny D.M."/>
            <person name="Neunemann D."/>
            <person name="Ongeri F."/>
            <person name="Pauchet Y."/>
            <person name="Pu L.L."/>
            <person name="Pyrousis I."/>
            <person name="Rao X.J."/>
            <person name="Redding A."/>
            <person name="Roesel C."/>
            <person name="Sanchez-Gracia A."/>
            <person name="Schaack S."/>
            <person name="Shukla A."/>
            <person name="Tetreau G."/>
            <person name="Wang Y."/>
            <person name="Xiong G.H."/>
            <person name="Traut W."/>
            <person name="Walsh T.K."/>
            <person name="Worley K.C."/>
            <person name="Wu D."/>
            <person name="Wu W."/>
            <person name="Wu Y.Q."/>
            <person name="Zhang X."/>
            <person name="Zou Z."/>
            <person name="Zucker H."/>
            <person name="Briscoe A.D."/>
            <person name="Burmester T."/>
            <person name="Clem R.J."/>
            <person name="Feyereisen R."/>
            <person name="Grimmelikhuijzen C.J.P."/>
            <person name="Hamodrakas S.J."/>
            <person name="Hansson B.S."/>
            <person name="Huguet E."/>
            <person name="Jermiin L.S."/>
            <person name="Lan Q."/>
            <person name="Lehman H.K."/>
            <person name="Lorenzen M."/>
            <person name="Merzendorfer H."/>
            <person name="Michalopoulos I."/>
            <person name="Morton D.B."/>
            <person name="Muthukrishnan S."/>
            <person name="Oakeshott J.G."/>
            <person name="Palmer W."/>
            <person name="Park Y."/>
            <person name="Passarelli A.L."/>
            <person name="Rozas J."/>
            <person name="Schwartz L.M."/>
            <person name="Smith W."/>
            <person name="Southgate A."/>
            <person name="Vilcinskas A."/>
            <person name="Vogt R."/>
            <person name="Wang P."/>
            <person name="Werren J."/>
            <person name="Yu X.Q."/>
            <person name="Zhou J.J."/>
            <person name="Brown S.J."/>
            <person name="Scherer S.E."/>
            <person name="Richards S."/>
            <person name="Blissard G.W."/>
        </authorList>
    </citation>
    <scope>NUCLEOTIDE SEQUENCE</scope>
</reference>
<dbReference type="OrthoDB" id="7759717at2759"/>
<dbReference type="AlphaFoldDB" id="A0A921YM68"/>
<keyword evidence="3" id="KW-1185">Reference proteome</keyword>
<evidence type="ECO:0000256" key="1">
    <source>
        <dbReference type="SAM" id="SignalP"/>
    </source>
</evidence>
<comment type="caution">
    <text evidence="2">The sequence shown here is derived from an EMBL/GenBank/DDBJ whole genome shotgun (WGS) entry which is preliminary data.</text>
</comment>
<keyword evidence="1" id="KW-0732">Signal</keyword>
<feature type="signal peptide" evidence="1">
    <location>
        <begin position="1"/>
        <end position="19"/>
    </location>
</feature>
<proteinExistence type="predicted"/>
<reference evidence="2" key="2">
    <citation type="submission" date="2020-12" db="EMBL/GenBank/DDBJ databases">
        <authorList>
            <person name="Kanost M."/>
        </authorList>
    </citation>
    <scope>NUCLEOTIDE SEQUENCE</scope>
</reference>
<organism evidence="2 3">
    <name type="scientific">Manduca sexta</name>
    <name type="common">Tobacco hawkmoth</name>
    <name type="synonym">Tobacco hornworm</name>
    <dbReference type="NCBI Taxonomy" id="7130"/>
    <lineage>
        <taxon>Eukaryota</taxon>
        <taxon>Metazoa</taxon>
        <taxon>Ecdysozoa</taxon>
        <taxon>Arthropoda</taxon>
        <taxon>Hexapoda</taxon>
        <taxon>Insecta</taxon>
        <taxon>Pterygota</taxon>
        <taxon>Neoptera</taxon>
        <taxon>Endopterygota</taxon>
        <taxon>Lepidoptera</taxon>
        <taxon>Glossata</taxon>
        <taxon>Ditrysia</taxon>
        <taxon>Bombycoidea</taxon>
        <taxon>Sphingidae</taxon>
        <taxon>Sphinginae</taxon>
        <taxon>Sphingini</taxon>
        <taxon>Manduca</taxon>
    </lineage>
</organism>
<dbReference type="Proteomes" id="UP000791440">
    <property type="component" value="Unassembled WGS sequence"/>
</dbReference>
<name>A0A921YM68_MANSE</name>
<accession>A0A921YM68</accession>
<feature type="chain" id="PRO_5038054758" evidence="1">
    <location>
        <begin position="20"/>
        <end position="233"/>
    </location>
</feature>
<gene>
    <name evidence="2" type="ORF">O3G_MSEX002127</name>
</gene>
<evidence type="ECO:0000313" key="2">
    <source>
        <dbReference type="EMBL" id="KAG6441946.1"/>
    </source>
</evidence>
<protein>
    <submittedName>
        <fullName evidence="2">Uncharacterized protein</fullName>
    </submittedName>
</protein>
<dbReference type="EMBL" id="JH668290">
    <property type="protein sequence ID" value="KAG6441946.1"/>
    <property type="molecule type" value="Genomic_DNA"/>
</dbReference>